<reference evidence="1" key="2">
    <citation type="submission" date="2021-10" db="EMBL/GenBank/DDBJ databases">
        <authorList>
            <person name="Piombo E."/>
        </authorList>
    </citation>
    <scope>NUCLEOTIDE SEQUENCE</scope>
</reference>
<evidence type="ECO:0000313" key="2">
    <source>
        <dbReference type="Proteomes" id="UP000836387"/>
    </source>
</evidence>
<dbReference type="Proteomes" id="UP000836387">
    <property type="component" value="Unassembled WGS sequence"/>
</dbReference>
<dbReference type="EMBL" id="CADEHS020000570">
    <property type="protein sequence ID" value="CAG9954589.1"/>
    <property type="molecule type" value="Genomic_DNA"/>
</dbReference>
<keyword evidence="2" id="KW-1185">Reference proteome</keyword>
<gene>
    <name evidence="1" type="ORF">CRV2_00018039</name>
</gene>
<protein>
    <submittedName>
        <fullName evidence="1">Uncharacterized protein</fullName>
    </submittedName>
</protein>
<reference evidence="1" key="1">
    <citation type="submission" date="2020-04" db="EMBL/GenBank/DDBJ databases">
        <authorList>
            <person name="Broberg M."/>
        </authorList>
    </citation>
    <scope>NUCLEOTIDE SEQUENCE</scope>
</reference>
<sequence>MADIPVPGTVQLVDITSISTLQYRKSKHNIILIPQPTNNPNDPLNYSIWQQIWTFFTAIVSNRLIPTYLLIQEETGIPIIDLNTGNSLVYLFFRLGTLLTQPFALNFGSRPAAVISFFITCFLYTNYILISTFFSTIESLIELCITDTKLTHERGFYIGFYT</sequence>
<organism evidence="1 2">
    <name type="scientific">Clonostachys rosea f. rosea IK726</name>
    <dbReference type="NCBI Taxonomy" id="1349383"/>
    <lineage>
        <taxon>Eukaryota</taxon>
        <taxon>Fungi</taxon>
        <taxon>Dikarya</taxon>
        <taxon>Ascomycota</taxon>
        <taxon>Pezizomycotina</taxon>
        <taxon>Sordariomycetes</taxon>
        <taxon>Hypocreomycetidae</taxon>
        <taxon>Hypocreales</taxon>
        <taxon>Bionectriaceae</taxon>
        <taxon>Clonostachys</taxon>
    </lineage>
</organism>
<comment type="caution">
    <text evidence="1">The sequence shown here is derived from an EMBL/GenBank/DDBJ whole genome shotgun (WGS) entry which is preliminary data.</text>
</comment>
<accession>A0ACA9UQG5</accession>
<name>A0ACA9UQG5_BIOOC</name>
<evidence type="ECO:0000313" key="1">
    <source>
        <dbReference type="EMBL" id="CAG9954589.1"/>
    </source>
</evidence>
<proteinExistence type="predicted"/>